<protein>
    <submittedName>
        <fullName evidence="1">Uncharacterized protein</fullName>
    </submittedName>
</protein>
<dbReference type="AlphaFoldDB" id="A0A0S7EAU9"/>
<dbReference type="eggNOG" id="COG3541">
    <property type="taxonomic scope" value="Bacteria"/>
</dbReference>
<dbReference type="PANTHER" id="PTHR34817:SF2">
    <property type="entry name" value="NUCLEOTIDYLTRANSFERASE"/>
    <property type="match status" value="1"/>
</dbReference>
<evidence type="ECO:0000313" key="1">
    <source>
        <dbReference type="EMBL" id="ALU25019.1"/>
    </source>
</evidence>
<dbReference type="EMBL" id="CP013690">
    <property type="protein sequence ID" value="ALU25019.1"/>
    <property type="molecule type" value="Genomic_DNA"/>
</dbReference>
<evidence type="ECO:0000313" key="2">
    <source>
        <dbReference type="Proteomes" id="UP000069030"/>
    </source>
</evidence>
<proteinExistence type="predicted"/>
<sequence>MKEIILKKIKEIEESHNIEVLYACESGSRAWGFASEDSDYDVRLVYKQKIDNYLSVVDTSDFIDMPIDEVWDFNAWDIKKVLVLLIKSNTTVFEWLQSPIVYKEAEGFRVAMWALSHDYYCQQTHTHHYLGLAKKMLLEHTDEQVKYKTLFYILRALLSAKWNVEFNRIAPMEFKPLLKVVNDDKLTAYILLLIKEKEGLTEKDWYTWDARLKDYVYDLYESLSKVTVVKSKGSFDNELVNRFFRKEVRQ</sequence>
<dbReference type="SUPFAM" id="SSF81301">
    <property type="entry name" value="Nucleotidyltransferase"/>
    <property type="match status" value="1"/>
</dbReference>
<dbReference type="KEGG" id="mod:AS202_02015"/>
<dbReference type="InterPro" id="IPR018775">
    <property type="entry name" value="RlaP"/>
</dbReference>
<gene>
    <name evidence="1" type="ORF">AS202_02015</name>
</gene>
<reference evidence="1 2" key="1">
    <citation type="journal article" date="2016" name="J. Zhejiang Univ. Sci. B">
        <title>Antibiotic resistance mechanisms of Myroides sp.</title>
        <authorList>
            <person name="Hu S."/>
            <person name="Yuan S."/>
            <person name="Qu H."/>
            <person name="Jiang T."/>
            <person name="Zhou Y."/>
            <person name="Wang M."/>
            <person name="Ming D."/>
        </authorList>
    </citation>
    <scope>NUCLEOTIDE SEQUENCE [LARGE SCALE GENOMIC DNA]</scope>
    <source>
        <strain evidence="1 2">PR63039</strain>
    </source>
</reference>
<dbReference type="RefSeq" id="WP_006260341.1">
    <property type="nucleotide sequence ID" value="NZ_BCMQ01000007.1"/>
</dbReference>
<dbReference type="Pfam" id="PF10127">
    <property type="entry name" value="RlaP"/>
    <property type="match status" value="1"/>
</dbReference>
<name>A0A0S7EAU9_9FLAO</name>
<dbReference type="PANTHER" id="PTHR34817">
    <property type="entry name" value="NUCLEOTIDYLTRANSFERASE"/>
    <property type="match status" value="1"/>
</dbReference>
<dbReference type="InterPro" id="IPR043519">
    <property type="entry name" value="NT_sf"/>
</dbReference>
<dbReference type="Proteomes" id="UP000069030">
    <property type="component" value="Chromosome"/>
</dbReference>
<accession>A0A0S7EAU9</accession>
<organism evidence="1 2">
    <name type="scientific">Myroides odoratimimus</name>
    <dbReference type="NCBI Taxonomy" id="76832"/>
    <lineage>
        <taxon>Bacteria</taxon>
        <taxon>Pseudomonadati</taxon>
        <taxon>Bacteroidota</taxon>
        <taxon>Flavobacteriia</taxon>
        <taxon>Flavobacteriales</taxon>
        <taxon>Flavobacteriaceae</taxon>
        <taxon>Myroides</taxon>
    </lineage>
</organism>